<organism evidence="1 2">
    <name type="scientific">Stegodyphus mimosarum</name>
    <name type="common">African social velvet spider</name>
    <dbReference type="NCBI Taxonomy" id="407821"/>
    <lineage>
        <taxon>Eukaryota</taxon>
        <taxon>Metazoa</taxon>
        <taxon>Ecdysozoa</taxon>
        <taxon>Arthropoda</taxon>
        <taxon>Chelicerata</taxon>
        <taxon>Arachnida</taxon>
        <taxon>Araneae</taxon>
        <taxon>Araneomorphae</taxon>
        <taxon>Entelegynae</taxon>
        <taxon>Eresoidea</taxon>
        <taxon>Eresidae</taxon>
        <taxon>Stegodyphus</taxon>
    </lineage>
</organism>
<evidence type="ECO:0000313" key="2">
    <source>
        <dbReference type="Proteomes" id="UP000054359"/>
    </source>
</evidence>
<feature type="non-terminal residue" evidence="1">
    <location>
        <position position="38"/>
    </location>
</feature>
<sequence>GVLILFRCEVSFGSLLIFSVFHQMSADIIRVSIENMIP</sequence>
<keyword evidence="2" id="KW-1185">Reference proteome</keyword>
<name>A0A087UR74_STEMI</name>
<feature type="non-terminal residue" evidence="1">
    <location>
        <position position="1"/>
    </location>
</feature>
<dbReference type="EMBL" id="KK121160">
    <property type="protein sequence ID" value="KFM79863.1"/>
    <property type="molecule type" value="Genomic_DNA"/>
</dbReference>
<protein>
    <submittedName>
        <fullName evidence="1">Uncharacterized protein</fullName>
    </submittedName>
</protein>
<dbReference type="Proteomes" id="UP000054359">
    <property type="component" value="Unassembled WGS sequence"/>
</dbReference>
<accession>A0A087UR74</accession>
<proteinExistence type="predicted"/>
<evidence type="ECO:0000313" key="1">
    <source>
        <dbReference type="EMBL" id="KFM79863.1"/>
    </source>
</evidence>
<gene>
    <name evidence="1" type="ORF">X975_26505</name>
</gene>
<reference evidence="1 2" key="1">
    <citation type="submission" date="2013-11" db="EMBL/GenBank/DDBJ databases">
        <title>Genome sequencing of Stegodyphus mimosarum.</title>
        <authorList>
            <person name="Bechsgaard J."/>
        </authorList>
    </citation>
    <scope>NUCLEOTIDE SEQUENCE [LARGE SCALE GENOMIC DNA]</scope>
</reference>
<dbReference type="AlphaFoldDB" id="A0A087UR74"/>